<gene>
    <name evidence="1" type="ORF">CI15_20720</name>
</gene>
<evidence type="ECO:0000313" key="1">
    <source>
        <dbReference type="EMBL" id="KXU85580.1"/>
    </source>
</evidence>
<keyword evidence="2" id="KW-1185">Reference proteome</keyword>
<organism evidence="1 2">
    <name type="scientific">Paraburkholderia monticola</name>
    <dbReference type="NCBI Taxonomy" id="1399968"/>
    <lineage>
        <taxon>Bacteria</taxon>
        <taxon>Pseudomonadati</taxon>
        <taxon>Pseudomonadota</taxon>
        <taxon>Betaproteobacteria</taxon>
        <taxon>Burkholderiales</taxon>
        <taxon>Burkholderiaceae</taxon>
        <taxon>Paraburkholderia</taxon>
    </lineage>
</organism>
<accession>A0A149PKL7</accession>
<evidence type="ECO:0000313" key="2">
    <source>
        <dbReference type="Proteomes" id="UP000075613"/>
    </source>
</evidence>
<name>A0A149PKL7_9BURK</name>
<dbReference type="AlphaFoldDB" id="A0A149PKL7"/>
<dbReference type="EMBL" id="LRBG01000031">
    <property type="protein sequence ID" value="KXU85580.1"/>
    <property type="molecule type" value="Genomic_DNA"/>
</dbReference>
<protein>
    <submittedName>
        <fullName evidence="1">Uncharacterized protein</fullName>
    </submittedName>
</protein>
<dbReference type="Proteomes" id="UP000075613">
    <property type="component" value="Unassembled WGS sequence"/>
</dbReference>
<reference evidence="1 2" key="1">
    <citation type="journal article" date="2015" name="Int. J. Syst. Evol. Microbiol.">
        <title>Burkholderia monticola sp. nov., isolated from mountain soil.</title>
        <authorList>
            <person name="Baek I."/>
            <person name="Seo B."/>
            <person name="Lee I."/>
            <person name="Yi H."/>
            <person name="Chun J."/>
        </authorList>
    </citation>
    <scope>NUCLEOTIDE SEQUENCE [LARGE SCALE GENOMIC DNA]</scope>
    <source>
        <strain evidence="1 2">JC2948</strain>
    </source>
</reference>
<sequence>MSLLGLSYPPFNIYSLRKALCYVLVIVLPRLLMLPWSSFHKFEVSLPIADLHAAFRNRVLDLEQSEDSECEMFAEQEENYTEFEKADRLSSRYQTQSDIFREEIPIAYLYPATT</sequence>
<proteinExistence type="predicted"/>
<comment type="caution">
    <text evidence="1">The sequence shown here is derived from an EMBL/GenBank/DDBJ whole genome shotgun (WGS) entry which is preliminary data.</text>
</comment>